<evidence type="ECO:0000313" key="2">
    <source>
        <dbReference type="Proteomes" id="UP000235965"/>
    </source>
</evidence>
<name>A0A2J7RQZ1_9NEOP</name>
<protein>
    <submittedName>
        <fullName evidence="1">Uncharacterized protein</fullName>
    </submittedName>
</protein>
<dbReference type="EMBL" id="NEVH01000613">
    <property type="protein sequence ID" value="PNF43250.1"/>
    <property type="molecule type" value="Genomic_DNA"/>
</dbReference>
<gene>
    <name evidence="1" type="ORF">B7P43_G14885</name>
</gene>
<reference evidence="1 2" key="1">
    <citation type="submission" date="2017-12" db="EMBL/GenBank/DDBJ databases">
        <title>Hemimetabolous genomes reveal molecular basis of termite eusociality.</title>
        <authorList>
            <person name="Harrison M.C."/>
            <person name="Jongepier E."/>
            <person name="Robertson H.M."/>
            <person name="Arning N."/>
            <person name="Bitard-Feildel T."/>
            <person name="Chao H."/>
            <person name="Childers C.P."/>
            <person name="Dinh H."/>
            <person name="Doddapaneni H."/>
            <person name="Dugan S."/>
            <person name="Gowin J."/>
            <person name="Greiner C."/>
            <person name="Han Y."/>
            <person name="Hu H."/>
            <person name="Hughes D.S.T."/>
            <person name="Huylmans A.-K."/>
            <person name="Kemena C."/>
            <person name="Kremer L.P.M."/>
            <person name="Lee S.L."/>
            <person name="Lopez-Ezquerra A."/>
            <person name="Mallet L."/>
            <person name="Monroy-Kuhn J.M."/>
            <person name="Moser A."/>
            <person name="Murali S.C."/>
            <person name="Muzny D.M."/>
            <person name="Otani S."/>
            <person name="Piulachs M.-D."/>
            <person name="Poelchau M."/>
            <person name="Qu J."/>
            <person name="Schaub F."/>
            <person name="Wada-Katsumata A."/>
            <person name="Worley K.C."/>
            <person name="Xie Q."/>
            <person name="Ylla G."/>
            <person name="Poulsen M."/>
            <person name="Gibbs R.A."/>
            <person name="Schal C."/>
            <person name="Richards S."/>
            <person name="Belles X."/>
            <person name="Korb J."/>
            <person name="Bornberg-Bauer E."/>
        </authorList>
    </citation>
    <scope>NUCLEOTIDE SEQUENCE [LARGE SCALE GENOMIC DNA]</scope>
    <source>
        <tissue evidence="1">Whole body</tissue>
    </source>
</reference>
<keyword evidence="2" id="KW-1185">Reference proteome</keyword>
<dbReference type="Proteomes" id="UP000235965">
    <property type="component" value="Unassembled WGS sequence"/>
</dbReference>
<organism evidence="1 2">
    <name type="scientific">Cryptotermes secundus</name>
    <dbReference type="NCBI Taxonomy" id="105785"/>
    <lineage>
        <taxon>Eukaryota</taxon>
        <taxon>Metazoa</taxon>
        <taxon>Ecdysozoa</taxon>
        <taxon>Arthropoda</taxon>
        <taxon>Hexapoda</taxon>
        <taxon>Insecta</taxon>
        <taxon>Pterygota</taxon>
        <taxon>Neoptera</taxon>
        <taxon>Polyneoptera</taxon>
        <taxon>Dictyoptera</taxon>
        <taxon>Blattodea</taxon>
        <taxon>Blattoidea</taxon>
        <taxon>Termitoidae</taxon>
        <taxon>Kalotermitidae</taxon>
        <taxon>Cryptotermitinae</taxon>
        <taxon>Cryptotermes</taxon>
    </lineage>
</organism>
<sequence>MFSLPGSLFSSGEFGHLAFVRKFKESFVRHSSFKAVAVEEVTDLQIRTKSVTVEEKTLIVQSGMARV</sequence>
<dbReference type="AlphaFoldDB" id="A0A2J7RQZ1"/>
<evidence type="ECO:0000313" key="1">
    <source>
        <dbReference type="EMBL" id="PNF43250.1"/>
    </source>
</evidence>
<accession>A0A2J7RQZ1</accession>
<dbReference type="InParanoid" id="A0A2J7RQZ1"/>
<comment type="caution">
    <text evidence="1">The sequence shown here is derived from an EMBL/GenBank/DDBJ whole genome shotgun (WGS) entry which is preliminary data.</text>
</comment>
<proteinExistence type="predicted"/>